<dbReference type="Proteomes" id="UP001501231">
    <property type="component" value="Unassembled WGS sequence"/>
</dbReference>
<sequence>MTTDAQDDAALRLVLTVLRGVLGEEPALAACTALFEVPGFDSLALAAVVERLEDELGTVLPDDLIVPESFTTPGDIASVLVVPALRAAGRGPS</sequence>
<evidence type="ECO:0000313" key="2">
    <source>
        <dbReference type="EMBL" id="GAA2437761.1"/>
    </source>
</evidence>
<dbReference type="Gene3D" id="1.10.1200.10">
    <property type="entry name" value="ACP-like"/>
    <property type="match status" value="1"/>
</dbReference>
<dbReference type="EMBL" id="BAAARW010000022">
    <property type="protein sequence ID" value="GAA2437761.1"/>
    <property type="molecule type" value="Genomic_DNA"/>
</dbReference>
<proteinExistence type="predicted"/>
<evidence type="ECO:0000259" key="1">
    <source>
        <dbReference type="PROSITE" id="PS50075"/>
    </source>
</evidence>
<dbReference type="SUPFAM" id="SSF47336">
    <property type="entry name" value="ACP-like"/>
    <property type="match status" value="1"/>
</dbReference>
<reference evidence="2 3" key="1">
    <citation type="journal article" date="2019" name="Int. J. Syst. Evol. Microbiol.">
        <title>The Global Catalogue of Microorganisms (GCM) 10K type strain sequencing project: providing services to taxonomists for standard genome sequencing and annotation.</title>
        <authorList>
            <consortium name="The Broad Institute Genomics Platform"/>
            <consortium name="The Broad Institute Genome Sequencing Center for Infectious Disease"/>
            <person name="Wu L."/>
            <person name="Ma J."/>
        </authorList>
    </citation>
    <scope>NUCLEOTIDE SEQUENCE [LARGE SCALE GENOMIC DNA]</scope>
    <source>
        <strain evidence="2 3">JCM 3325</strain>
    </source>
</reference>
<gene>
    <name evidence="2" type="ORF">GCM10010191_60950</name>
</gene>
<protein>
    <recommendedName>
        <fullName evidence="1">Carrier domain-containing protein</fullName>
    </recommendedName>
</protein>
<dbReference type="PROSITE" id="PS50075">
    <property type="entry name" value="CARRIER"/>
    <property type="match status" value="1"/>
</dbReference>
<comment type="caution">
    <text evidence="2">The sequence shown here is derived from an EMBL/GenBank/DDBJ whole genome shotgun (WGS) entry which is preliminary data.</text>
</comment>
<feature type="domain" description="Carrier" evidence="1">
    <location>
        <begin position="5"/>
        <end position="84"/>
    </location>
</feature>
<dbReference type="RefSeq" id="WP_344593554.1">
    <property type="nucleotide sequence ID" value="NZ_BAAARW010000022.1"/>
</dbReference>
<dbReference type="InterPro" id="IPR009081">
    <property type="entry name" value="PP-bd_ACP"/>
</dbReference>
<evidence type="ECO:0000313" key="3">
    <source>
        <dbReference type="Proteomes" id="UP001501231"/>
    </source>
</evidence>
<accession>A0ABN3JS53</accession>
<dbReference type="Pfam" id="PF00550">
    <property type="entry name" value="PP-binding"/>
    <property type="match status" value="1"/>
</dbReference>
<name>A0ABN3JS53_9ACTN</name>
<dbReference type="InterPro" id="IPR036736">
    <property type="entry name" value="ACP-like_sf"/>
</dbReference>
<keyword evidence="3" id="KW-1185">Reference proteome</keyword>
<organism evidence="2 3">
    <name type="scientific">Actinomadura vinacea</name>
    <dbReference type="NCBI Taxonomy" id="115336"/>
    <lineage>
        <taxon>Bacteria</taxon>
        <taxon>Bacillati</taxon>
        <taxon>Actinomycetota</taxon>
        <taxon>Actinomycetes</taxon>
        <taxon>Streptosporangiales</taxon>
        <taxon>Thermomonosporaceae</taxon>
        <taxon>Actinomadura</taxon>
    </lineage>
</organism>